<dbReference type="PATRIC" id="fig|269796.9.peg.1293"/>
<dbReference type="GO" id="GO:0006633">
    <property type="term" value="P:fatty acid biosynthetic process"/>
    <property type="evidence" value="ECO:0007669"/>
    <property type="project" value="UniProtKB-KW"/>
</dbReference>
<keyword evidence="6" id="KW-0560">Oxidoreductase</keyword>
<dbReference type="Gene3D" id="1.10.620.20">
    <property type="entry name" value="Ribonucleotide Reductase, subunit A"/>
    <property type="match status" value="1"/>
</dbReference>
<comment type="cofactor">
    <cofactor evidence="1">
        <name>Fe(2+)</name>
        <dbReference type="ChEBI" id="CHEBI:29033"/>
    </cofactor>
</comment>
<keyword evidence="7" id="KW-0408">Iron</keyword>
<dbReference type="Proteomes" id="UP000001929">
    <property type="component" value="Chromosome"/>
</dbReference>
<name>Q2RV16_RHORT</name>
<evidence type="ECO:0000256" key="5">
    <source>
        <dbReference type="ARBA" id="ARBA00022832"/>
    </source>
</evidence>
<comment type="similarity">
    <text evidence="2">Belongs to the fatty acid desaturase type 2 family.</text>
</comment>
<reference evidence="10 11" key="1">
    <citation type="journal article" date="2011" name="Stand. Genomic Sci.">
        <title>Complete genome sequence of Rhodospirillum rubrum type strain (S1).</title>
        <authorList>
            <person name="Munk A.C."/>
            <person name="Copeland A."/>
            <person name="Lucas S."/>
            <person name="Lapidus A."/>
            <person name="Del Rio T.G."/>
            <person name="Barry K."/>
            <person name="Detter J.C."/>
            <person name="Hammon N."/>
            <person name="Israni S."/>
            <person name="Pitluck S."/>
            <person name="Brettin T."/>
            <person name="Bruce D."/>
            <person name="Han C."/>
            <person name="Tapia R."/>
            <person name="Gilna P."/>
            <person name="Schmutz J."/>
            <person name="Larimer F."/>
            <person name="Land M."/>
            <person name="Kyrpides N.C."/>
            <person name="Mavromatis K."/>
            <person name="Richardson P."/>
            <person name="Rohde M."/>
            <person name="Goker M."/>
            <person name="Klenk H.P."/>
            <person name="Zhang Y."/>
            <person name="Roberts G.P."/>
            <person name="Reslewic S."/>
            <person name="Schwartz D.C."/>
        </authorList>
    </citation>
    <scope>NUCLEOTIDE SEQUENCE [LARGE SCALE GENOMIC DNA]</scope>
    <source>
        <strain evidence="11">ATCC 11170 / ATH 1.1.1 / DSM 467 / LMG 4362 / NCIMB 8255 / S1</strain>
    </source>
</reference>
<dbReference type="KEGG" id="rru:Rru_A1228"/>
<dbReference type="Pfam" id="PF03405">
    <property type="entry name" value="FA_desaturase_2"/>
    <property type="match status" value="1"/>
</dbReference>
<evidence type="ECO:0000256" key="8">
    <source>
        <dbReference type="ARBA" id="ARBA00023098"/>
    </source>
</evidence>
<dbReference type="GO" id="GO:0046872">
    <property type="term" value="F:metal ion binding"/>
    <property type="evidence" value="ECO:0007669"/>
    <property type="project" value="UniProtKB-KW"/>
</dbReference>
<accession>Q2RV16</accession>
<keyword evidence="11" id="KW-1185">Reference proteome</keyword>
<evidence type="ECO:0000256" key="9">
    <source>
        <dbReference type="ARBA" id="ARBA00023160"/>
    </source>
</evidence>
<protein>
    <submittedName>
        <fullName evidence="10">Uncharacterized protein</fullName>
    </submittedName>
</protein>
<dbReference type="RefSeq" id="WP_011388983.1">
    <property type="nucleotide sequence ID" value="NC_007643.1"/>
</dbReference>
<sequence>MSNWTPDDIDWSAFAADRVDSDLLKIAKAAALTESNGALYGLYLSRVFHDEPAFQEKTTLWAAEEVQHGEVLGRWASLADPTFDYADALRRFRAGYTIETEVEGSVRGSKTSEMVARCIVEAGTSSFYTALKDASREPVFSDICRRIAADEFRHYKLFLDTLDILLAREGAGVVRRLMVALGRIRETEDDELSFAYHCANYPDRPYVRETAYKDYAARAFGAYQKVHAQRAAAMVLKAAGLSSQGRLGQLAGSLLWVYMRGKLRTARAA</sequence>
<dbReference type="PhylomeDB" id="Q2RV16"/>
<evidence type="ECO:0000256" key="1">
    <source>
        <dbReference type="ARBA" id="ARBA00001954"/>
    </source>
</evidence>
<gene>
    <name evidence="10" type="ordered locus">Rru_A1228</name>
</gene>
<dbReference type="SUPFAM" id="SSF47240">
    <property type="entry name" value="Ferritin-like"/>
    <property type="match status" value="1"/>
</dbReference>
<dbReference type="HOGENOM" id="CLU_1014830_0_0_5"/>
<proteinExistence type="inferred from homology"/>
<evidence type="ECO:0000256" key="4">
    <source>
        <dbReference type="ARBA" id="ARBA00022723"/>
    </source>
</evidence>
<keyword evidence="3" id="KW-0444">Lipid biosynthesis</keyword>
<keyword evidence="4" id="KW-0479">Metal-binding</keyword>
<keyword evidence="8" id="KW-0443">Lipid metabolism</keyword>
<dbReference type="eggNOG" id="COG1633">
    <property type="taxonomic scope" value="Bacteria"/>
</dbReference>
<dbReference type="GO" id="GO:0045300">
    <property type="term" value="F:stearoyl-[ACP] desaturase activity"/>
    <property type="evidence" value="ECO:0007669"/>
    <property type="project" value="InterPro"/>
</dbReference>
<dbReference type="CDD" id="cd00657">
    <property type="entry name" value="Ferritin_like"/>
    <property type="match status" value="1"/>
</dbReference>
<evidence type="ECO:0000256" key="6">
    <source>
        <dbReference type="ARBA" id="ARBA00023002"/>
    </source>
</evidence>
<dbReference type="InterPro" id="IPR012348">
    <property type="entry name" value="RNR-like"/>
</dbReference>
<keyword evidence="5" id="KW-0276">Fatty acid metabolism</keyword>
<evidence type="ECO:0000313" key="11">
    <source>
        <dbReference type="Proteomes" id="UP000001929"/>
    </source>
</evidence>
<evidence type="ECO:0000313" key="10">
    <source>
        <dbReference type="EMBL" id="ABC22029.1"/>
    </source>
</evidence>
<evidence type="ECO:0000256" key="3">
    <source>
        <dbReference type="ARBA" id="ARBA00022516"/>
    </source>
</evidence>
<dbReference type="InterPro" id="IPR009078">
    <property type="entry name" value="Ferritin-like_SF"/>
</dbReference>
<dbReference type="EMBL" id="CP000230">
    <property type="protein sequence ID" value="ABC22029.1"/>
    <property type="molecule type" value="Genomic_DNA"/>
</dbReference>
<dbReference type="AlphaFoldDB" id="Q2RV16"/>
<dbReference type="STRING" id="269796.Rru_A1228"/>
<organism evidence="10 11">
    <name type="scientific">Rhodospirillum rubrum (strain ATCC 11170 / ATH 1.1.1 / DSM 467 / LMG 4362 / NCIMB 8255 / S1)</name>
    <dbReference type="NCBI Taxonomy" id="269796"/>
    <lineage>
        <taxon>Bacteria</taxon>
        <taxon>Pseudomonadati</taxon>
        <taxon>Pseudomonadota</taxon>
        <taxon>Alphaproteobacteria</taxon>
        <taxon>Rhodospirillales</taxon>
        <taxon>Rhodospirillaceae</taxon>
        <taxon>Rhodospirillum</taxon>
    </lineage>
</organism>
<dbReference type="InterPro" id="IPR005067">
    <property type="entry name" value="Fatty_acid_desaturase-2"/>
</dbReference>
<keyword evidence="9" id="KW-0275">Fatty acid biosynthesis</keyword>
<dbReference type="EnsemblBacteria" id="ABC22029">
    <property type="protein sequence ID" value="ABC22029"/>
    <property type="gene ID" value="Rru_A1228"/>
</dbReference>
<evidence type="ECO:0000256" key="2">
    <source>
        <dbReference type="ARBA" id="ARBA00008749"/>
    </source>
</evidence>
<evidence type="ECO:0000256" key="7">
    <source>
        <dbReference type="ARBA" id="ARBA00023004"/>
    </source>
</evidence>